<dbReference type="Gene3D" id="3.40.30.10">
    <property type="entry name" value="Glutaredoxin"/>
    <property type="match status" value="1"/>
</dbReference>
<dbReference type="InterPro" id="IPR036249">
    <property type="entry name" value="Thioredoxin-like_sf"/>
</dbReference>
<dbReference type="OrthoDB" id="9811998at2"/>
<evidence type="ECO:0000256" key="3">
    <source>
        <dbReference type="PIRSR" id="PIRSR603782-1"/>
    </source>
</evidence>
<evidence type="ECO:0000256" key="2">
    <source>
        <dbReference type="ARBA" id="ARBA00023008"/>
    </source>
</evidence>
<protein>
    <submittedName>
        <fullName evidence="5">Protein SCO1/2</fullName>
    </submittedName>
</protein>
<dbReference type="CDD" id="cd02968">
    <property type="entry name" value="SCO"/>
    <property type="match status" value="1"/>
</dbReference>
<evidence type="ECO:0000313" key="6">
    <source>
        <dbReference type="Proteomes" id="UP000244240"/>
    </source>
</evidence>
<keyword evidence="3" id="KW-0479">Metal-binding</keyword>
<dbReference type="PANTHER" id="PTHR12151">
    <property type="entry name" value="ELECTRON TRANSPORT PROTIN SCO1/SENC FAMILY MEMBER"/>
    <property type="match status" value="1"/>
</dbReference>
<reference evidence="5 6" key="1">
    <citation type="submission" date="2018-04" db="EMBL/GenBank/DDBJ databases">
        <title>Genomic Encyclopedia of Archaeal and Bacterial Type Strains, Phase II (KMG-II): from individual species to whole genera.</title>
        <authorList>
            <person name="Goeker M."/>
        </authorList>
    </citation>
    <scope>NUCLEOTIDE SEQUENCE [LARGE SCALE GENOMIC DNA]</scope>
    <source>
        <strain evidence="5 6">DSM 45787</strain>
    </source>
</reference>
<dbReference type="InterPro" id="IPR003782">
    <property type="entry name" value="SCO1/SenC"/>
</dbReference>
<gene>
    <name evidence="5" type="ORF">C8P63_10956</name>
</gene>
<feature type="domain" description="Thioredoxin" evidence="4">
    <location>
        <begin position="40"/>
        <end position="207"/>
    </location>
</feature>
<comment type="similarity">
    <text evidence="1">Belongs to the SCO1/2 family.</text>
</comment>
<accession>A0A2T6BW34</accession>
<dbReference type="PROSITE" id="PS51352">
    <property type="entry name" value="THIOREDOXIN_2"/>
    <property type="match status" value="1"/>
</dbReference>
<dbReference type="EMBL" id="QBKR01000009">
    <property type="protein sequence ID" value="PTX60292.1"/>
    <property type="molecule type" value="Genomic_DNA"/>
</dbReference>
<dbReference type="Proteomes" id="UP000244240">
    <property type="component" value="Unassembled WGS sequence"/>
</dbReference>
<feature type="binding site" evidence="3">
    <location>
        <position position="172"/>
    </location>
    <ligand>
        <name>Cu cation</name>
        <dbReference type="ChEBI" id="CHEBI:23378"/>
    </ligand>
</feature>
<comment type="caution">
    <text evidence="5">The sequence shown here is derived from an EMBL/GenBank/DDBJ whole genome shotgun (WGS) entry which is preliminary data.</text>
</comment>
<dbReference type="Pfam" id="PF02630">
    <property type="entry name" value="SCO1-SenC"/>
    <property type="match status" value="1"/>
</dbReference>
<dbReference type="GO" id="GO:0046872">
    <property type="term" value="F:metal ion binding"/>
    <property type="evidence" value="ECO:0007669"/>
    <property type="project" value="UniProtKB-KW"/>
</dbReference>
<evidence type="ECO:0000256" key="1">
    <source>
        <dbReference type="ARBA" id="ARBA00010996"/>
    </source>
</evidence>
<organism evidence="5 6">
    <name type="scientific">Melghirimyces profundicolus</name>
    <dbReference type="NCBI Taxonomy" id="1242148"/>
    <lineage>
        <taxon>Bacteria</taxon>
        <taxon>Bacillati</taxon>
        <taxon>Bacillota</taxon>
        <taxon>Bacilli</taxon>
        <taxon>Bacillales</taxon>
        <taxon>Thermoactinomycetaceae</taxon>
        <taxon>Melghirimyces</taxon>
    </lineage>
</organism>
<evidence type="ECO:0000259" key="4">
    <source>
        <dbReference type="PROSITE" id="PS51352"/>
    </source>
</evidence>
<evidence type="ECO:0000313" key="5">
    <source>
        <dbReference type="EMBL" id="PTX60292.1"/>
    </source>
</evidence>
<name>A0A2T6BW34_9BACL</name>
<sequence>MTGFPGGKMGWGLAMAAVLTLYGWLDWDRETLDPGPDAIGVNSSPIPVFTYTDQNGKPFGTKELKGTVWMANLIYTRCPDTAPPMTANMARLRDRLKETGLNVKLVSFSVDPLHDTPDVLKRYAHNLRTDSGNWHFLTDDSEPEFHRFLKTAFGTPVQPQDIPGEGPPVIGHSTRFYLVNGHGKVMSSYDGLRPDYDQILRDVHSLQ</sequence>
<dbReference type="RefSeq" id="WP_108022970.1">
    <property type="nucleotide sequence ID" value="NZ_QBKR01000009.1"/>
</dbReference>
<dbReference type="SUPFAM" id="SSF52833">
    <property type="entry name" value="Thioredoxin-like"/>
    <property type="match status" value="1"/>
</dbReference>
<dbReference type="InterPro" id="IPR013766">
    <property type="entry name" value="Thioredoxin_domain"/>
</dbReference>
<proteinExistence type="inferred from homology"/>
<keyword evidence="2 3" id="KW-0186">Copper</keyword>
<dbReference type="PANTHER" id="PTHR12151:SF25">
    <property type="entry name" value="LINALOOL DEHYDRATASE_ISOMERASE DOMAIN-CONTAINING PROTEIN"/>
    <property type="match status" value="1"/>
</dbReference>
<feature type="binding site" evidence="3">
    <location>
        <position position="78"/>
    </location>
    <ligand>
        <name>Cu cation</name>
        <dbReference type="ChEBI" id="CHEBI:23378"/>
    </ligand>
</feature>
<dbReference type="AlphaFoldDB" id="A0A2T6BW34"/>
<keyword evidence="6" id="KW-1185">Reference proteome</keyword>